<reference evidence="3" key="1">
    <citation type="submission" date="2025-08" db="UniProtKB">
        <authorList>
            <consortium name="Ensembl"/>
        </authorList>
    </citation>
    <scope>IDENTIFICATION</scope>
</reference>
<sequence>MESSHSQGRDPHQSTLILEEEGVSLDLQRQRFRQFGFREAEGPRQVCNRLRELCHQWLKPERHSKEQILELVVLEQFLAVLPAEIQGWVRNMEPENCSQAVALAEDFLLRQQEDERQEDPVRILDAYSWNVVLAEIGVAHSGAG</sequence>
<evidence type="ECO:0000313" key="3">
    <source>
        <dbReference type="Ensembl" id="ENSVKKP00000019492.1"/>
    </source>
</evidence>
<dbReference type="InterPro" id="IPR038269">
    <property type="entry name" value="SCAN_sf"/>
</dbReference>
<dbReference type="Gene3D" id="1.10.4020.10">
    <property type="entry name" value="DNA breaking-rejoining enzymes"/>
    <property type="match status" value="1"/>
</dbReference>
<feature type="domain" description="SCAN box" evidence="2">
    <location>
        <begin position="29"/>
        <end position="107"/>
    </location>
</feature>
<dbReference type="Proteomes" id="UP000694545">
    <property type="component" value="Unplaced"/>
</dbReference>
<dbReference type="FunFam" id="1.10.4020.10:FF:000001">
    <property type="entry name" value="zinc finger protein 263 isoform X1"/>
    <property type="match status" value="1"/>
</dbReference>
<name>A0A8D2Q4R9_VARKO</name>
<accession>A0A8D2Q4R9</accession>
<evidence type="ECO:0000259" key="2">
    <source>
        <dbReference type="PROSITE" id="PS50804"/>
    </source>
</evidence>
<evidence type="ECO:0000313" key="4">
    <source>
        <dbReference type="Proteomes" id="UP000694545"/>
    </source>
</evidence>
<dbReference type="AlphaFoldDB" id="A0A8D2Q4R9"/>
<protein>
    <recommendedName>
        <fullName evidence="2">SCAN box domain-containing protein</fullName>
    </recommendedName>
</protein>
<dbReference type="SMART" id="SM00431">
    <property type="entry name" value="SCAN"/>
    <property type="match status" value="1"/>
</dbReference>
<dbReference type="Ensembl" id="ENSVKKT00000019972.1">
    <property type="protein sequence ID" value="ENSVKKP00000019492.1"/>
    <property type="gene ID" value="ENSVKKG00000013212.1"/>
</dbReference>
<dbReference type="InterPro" id="IPR003309">
    <property type="entry name" value="SCAN_dom"/>
</dbReference>
<dbReference type="PROSITE" id="PS50804">
    <property type="entry name" value="SCAN_BOX"/>
    <property type="match status" value="1"/>
</dbReference>
<dbReference type="SUPFAM" id="SSF47353">
    <property type="entry name" value="Retrovirus capsid dimerization domain-like"/>
    <property type="match status" value="1"/>
</dbReference>
<dbReference type="PANTHER" id="PTHR45935">
    <property type="entry name" value="PROTEIN ZBED8-RELATED"/>
    <property type="match status" value="1"/>
</dbReference>
<keyword evidence="4" id="KW-1185">Reference proteome</keyword>
<dbReference type="InterPro" id="IPR050916">
    <property type="entry name" value="SCAN-C2H2_zinc_finger"/>
</dbReference>
<dbReference type="Pfam" id="PF02023">
    <property type="entry name" value="SCAN"/>
    <property type="match status" value="1"/>
</dbReference>
<proteinExistence type="predicted"/>
<dbReference type="OMA" id="EEDCTWT"/>
<keyword evidence="1" id="KW-0539">Nucleus</keyword>
<evidence type="ECO:0000256" key="1">
    <source>
        <dbReference type="ARBA" id="ARBA00023242"/>
    </source>
</evidence>
<organism evidence="3 4">
    <name type="scientific">Varanus komodoensis</name>
    <name type="common">Komodo dragon</name>
    <dbReference type="NCBI Taxonomy" id="61221"/>
    <lineage>
        <taxon>Eukaryota</taxon>
        <taxon>Metazoa</taxon>
        <taxon>Chordata</taxon>
        <taxon>Craniata</taxon>
        <taxon>Vertebrata</taxon>
        <taxon>Euteleostomi</taxon>
        <taxon>Lepidosauria</taxon>
        <taxon>Squamata</taxon>
        <taxon>Bifurcata</taxon>
        <taxon>Unidentata</taxon>
        <taxon>Episquamata</taxon>
        <taxon>Toxicofera</taxon>
        <taxon>Anguimorpha</taxon>
        <taxon>Paleoanguimorpha</taxon>
        <taxon>Varanoidea</taxon>
        <taxon>Varanidae</taxon>
        <taxon>Varanus</taxon>
    </lineage>
</organism>
<dbReference type="PANTHER" id="PTHR45935:SF15">
    <property type="entry name" value="SCAN BOX DOMAIN-CONTAINING PROTEIN"/>
    <property type="match status" value="1"/>
</dbReference>
<reference evidence="3" key="2">
    <citation type="submission" date="2025-09" db="UniProtKB">
        <authorList>
            <consortium name="Ensembl"/>
        </authorList>
    </citation>
    <scope>IDENTIFICATION</scope>
</reference>
<dbReference type="CDD" id="cd07936">
    <property type="entry name" value="SCAN"/>
    <property type="match status" value="1"/>
</dbReference>